<dbReference type="HOGENOM" id="CLU_2011950_0_0_0"/>
<geneLocation type="plasmid" evidence="1 2">
    <name>2</name>
</geneLocation>
<gene>
    <name evidence="1" type="ORF">J421_5656</name>
</gene>
<dbReference type="KEGG" id="gba:J421_5656"/>
<accession>W0RR91</accession>
<evidence type="ECO:0000313" key="2">
    <source>
        <dbReference type="Proteomes" id="UP000019151"/>
    </source>
</evidence>
<keyword evidence="2" id="KW-1185">Reference proteome</keyword>
<reference evidence="1 2" key="1">
    <citation type="journal article" date="2014" name="Genome Announc.">
        <title>Genome Sequence and Methylome of Soil Bacterium Gemmatirosa kalamazoonensis KBS708T, a Member of the Rarely Cultivated Gemmatimonadetes Phylum.</title>
        <authorList>
            <person name="Debruyn J.M."/>
            <person name="Radosevich M."/>
            <person name="Wommack K.E."/>
            <person name="Polson S.W."/>
            <person name="Hauser L.J."/>
            <person name="Fawaz M.N."/>
            <person name="Korlach J."/>
            <person name="Tsai Y.C."/>
        </authorList>
    </citation>
    <scope>NUCLEOTIDE SEQUENCE [LARGE SCALE GENOMIC DNA]</scope>
    <source>
        <strain evidence="1 2">KBS708</strain>
        <plasmid evidence="2">Plasmid 2</plasmid>
    </source>
</reference>
<dbReference type="EMBL" id="CP007130">
    <property type="protein sequence ID" value="AHG93191.1"/>
    <property type="molecule type" value="Genomic_DNA"/>
</dbReference>
<evidence type="ECO:0000313" key="1">
    <source>
        <dbReference type="EMBL" id="AHG93191.1"/>
    </source>
</evidence>
<organism evidence="1 2">
    <name type="scientific">Gemmatirosa kalamazoonensis</name>
    <dbReference type="NCBI Taxonomy" id="861299"/>
    <lineage>
        <taxon>Bacteria</taxon>
        <taxon>Pseudomonadati</taxon>
        <taxon>Gemmatimonadota</taxon>
        <taxon>Gemmatimonadia</taxon>
        <taxon>Gemmatimonadales</taxon>
        <taxon>Gemmatimonadaceae</taxon>
        <taxon>Gemmatirosa</taxon>
    </lineage>
</organism>
<proteinExistence type="predicted"/>
<dbReference type="Proteomes" id="UP000019151">
    <property type="component" value="Plasmid 2"/>
</dbReference>
<name>W0RR91_9BACT</name>
<sequence>MIRGPTARSRVLVWIPPGVFRSVIMEALKDAADIAVLDAVPPCDGPTAPSAVALRDTAKRLQPDVIIVRTPDADLRRLVGDASEMSAVFVSTDGRRALAYDRDVSASSLLGLVRSVAESALRQ</sequence>
<protein>
    <submittedName>
        <fullName evidence="1">Uncharacterized protein</fullName>
    </submittedName>
</protein>
<dbReference type="InParanoid" id="W0RR91"/>
<dbReference type="AlphaFoldDB" id="W0RR91"/>
<keyword evidence="1" id="KW-0614">Plasmid</keyword>